<evidence type="ECO:0000259" key="1">
    <source>
        <dbReference type="Pfam" id="PF22494"/>
    </source>
</evidence>
<gene>
    <name evidence="2" type="ordered locus">Cyan7822_2544</name>
</gene>
<dbReference type="Proteomes" id="UP000008206">
    <property type="component" value="Chromosome"/>
</dbReference>
<dbReference type="SUPFAM" id="SSF63825">
    <property type="entry name" value="YWTD domain"/>
    <property type="match status" value="1"/>
</dbReference>
<dbReference type="KEGG" id="cyj:Cyan7822_2544"/>
<proteinExistence type="predicted"/>
<name>E0UHY6_GLOV7</name>
<sequence length="576" mass="61914">MKPRTSPKEQRILQNTLSKWLPALGQSAILLGVLTAPASAFNLKVLGTYSSGYFNQGGSEISAYDPKNNRLFVTNAATNTIDILNISNPTTPSKISQINFDTNAGRLTSVAFNSTTGMLAASLKNVGTQPNSTVKFFNTNNSLLNPVSVVSVGAGTDMITFTPDGSKLLTADEGEPNNDYTVDLPGSVSIIDVSTFQVKIAGFNGVPLLGPVRTFGPNAAHPELDLEPEYIAVSADSNYAWVTLQENNAIGFLNLGTGLFEKVVGLGYKNHNLPGNGLDGSDKDGKINIQNYAHLFGMYQPDNLATYTVNGKTYLVTANEGDARQYDPGFNEEVQVKNLKLDPTVFPNAAQLQSDLEIGPLLVTNTLGYTFKDVDGDGQLDKVYSELYAFGGRSFSIWQVPDTLNSNSPLPQEFDSGDQFEKITANPKIFAPANSFFNSNNTANNFDNRSDNKGPEPEALTIGTLAGRTLAFIGLERIGGIMTYDITDPKNPVFLNYVNNRNFLADPKSVAAGDLGPEGLLWIDPKDSPNGRALLVATNEVSGTTTIYEAVVPEPSIMLGALSAAAFLFGNKRRKK</sequence>
<dbReference type="STRING" id="497965.Cyan7822_2544"/>
<feature type="domain" description="Choice-of-anchor I" evidence="1">
    <location>
        <begin position="56"/>
        <end position="549"/>
    </location>
</feature>
<organism evidence="2 3">
    <name type="scientific">Gloeothece verrucosa (strain PCC 7822)</name>
    <name type="common">Cyanothece sp. (strain PCC 7822)</name>
    <dbReference type="NCBI Taxonomy" id="497965"/>
    <lineage>
        <taxon>Bacteria</taxon>
        <taxon>Bacillati</taxon>
        <taxon>Cyanobacteriota</taxon>
        <taxon>Cyanophyceae</taxon>
        <taxon>Oscillatoriophycideae</taxon>
        <taxon>Chroococcales</taxon>
        <taxon>Aphanothecaceae</taxon>
        <taxon>Gloeothece</taxon>
        <taxon>Gloeothece verrucosa</taxon>
    </lineage>
</organism>
<dbReference type="PANTHER" id="PTHR46928:SF1">
    <property type="entry name" value="MESENCHYME-SPECIFIC CELL SURFACE GLYCOPROTEIN"/>
    <property type="match status" value="1"/>
</dbReference>
<dbReference type="OrthoDB" id="9768561at2"/>
<dbReference type="NCBIfam" id="NF038117">
    <property type="entry name" value="choice_anch_I"/>
    <property type="match status" value="1"/>
</dbReference>
<dbReference type="RefSeq" id="WP_013322621.1">
    <property type="nucleotide sequence ID" value="NC_014501.1"/>
</dbReference>
<dbReference type="Gene3D" id="2.130.10.10">
    <property type="entry name" value="YVTN repeat-like/Quinoprotein amine dehydrogenase"/>
    <property type="match status" value="1"/>
</dbReference>
<evidence type="ECO:0000313" key="2">
    <source>
        <dbReference type="EMBL" id="ADN14516.1"/>
    </source>
</evidence>
<reference evidence="3" key="1">
    <citation type="journal article" date="2011" name="MBio">
        <title>Novel metabolic attributes of the genus Cyanothece, comprising a group of unicellular nitrogen-fixing Cyanobacteria.</title>
        <authorList>
            <person name="Bandyopadhyay A."/>
            <person name="Elvitigala T."/>
            <person name="Welsh E."/>
            <person name="Stockel J."/>
            <person name="Liberton M."/>
            <person name="Min H."/>
            <person name="Sherman L.A."/>
            <person name="Pakrasi H.B."/>
        </authorList>
    </citation>
    <scope>NUCLEOTIDE SEQUENCE [LARGE SCALE GENOMIC DNA]</scope>
    <source>
        <strain evidence="3">PCC 7822</strain>
    </source>
</reference>
<evidence type="ECO:0000313" key="3">
    <source>
        <dbReference type="Proteomes" id="UP000008206"/>
    </source>
</evidence>
<accession>E0UHY6</accession>
<dbReference type="PANTHER" id="PTHR46928">
    <property type="entry name" value="MESENCHYME-SPECIFIC CELL SURFACE GLYCOPROTEIN"/>
    <property type="match status" value="1"/>
</dbReference>
<keyword evidence="3" id="KW-1185">Reference proteome</keyword>
<dbReference type="eggNOG" id="COG3391">
    <property type="taxonomic scope" value="Bacteria"/>
</dbReference>
<dbReference type="AlphaFoldDB" id="E0UHY6"/>
<dbReference type="HOGENOM" id="CLU_020353_0_0_3"/>
<dbReference type="InterPro" id="IPR015943">
    <property type="entry name" value="WD40/YVTN_repeat-like_dom_sf"/>
</dbReference>
<dbReference type="EMBL" id="CP002198">
    <property type="protein sequence ID" value="ADN14516.1"/>
    <property type="molecule type" value="Genomic_DNA"/>
</dbReference>
<protein>
    <submittedName>
        <fullName evidence="2">Alkaline phosphatase-like protein</fullName>
    </submittedName>
</protein>
<dbReference type="InterPro" id="IPR052956">
    <property type="entry name" value="Mesenchyme-surface_protein"/>
</dbReference>
<dbReference type="Pfam" id="PF22494">
    <property type="entry name" value="choice_anch_I"/>
    <property type="match status" value="1"/>
</dbReference>
<dbReference type="InterPro" id="IPR055188">
    <property type="entry name" value="Choice_anch_I"/>
</dbReference>